<organism evidence="1 2">
    <name type="scientific">Kaistella flava</name>
    <name type="common">ex Peng et al. 2021</name>
    <dbReference type="NCBI Taxonomy" id="2038776"/>
    <lineage>
        <taxon>Bacteria</taxon>
        <taxon>Pseudomonadati</taxon>
        <taxon>Bacteroidota</taxon>
        <taxon>Flavobacteriia</taxon>
        <taxon>Flavobacteriales</taxon>
        <taxon>Weeksellaceae</taxon>
        <taxon>Chryseobacterium group</taxon>
        <taxon>Kaistella</taxon>
    </lineage>
</organism>
<dbReference type="KEGG" id="kfa:Q73A0000_10020"/>
<evidence type="ECO:0000313" key="2">
    <source>
        <dbReference type="Proteomes" id="UP000594195"/>
    </source>
</evidence>
<dbReference type="EMBL" id="CP040442">
    <property type="protein sequence ID" value="QOW10686.1"/>
    <property type="molecule type" value="Genomic_DNA"/>
</dbReference>
<dbReference type="PROSITE" id="PS51257">
    <property type="entry name" value="PROKAR_LIPOPROTEIN"/>
    <property type="match status" value="1"/>
</dbReference>
<dbReference type="Proteomes" id="UP000594195">
    <property type="component" value="Chromosome"/>
</dbReference>
<sequence length="77" mass="8791">MKQINFLALSFASMLLITLFSCREKKETFYVNTEKDTLKKKLMRGATVTEKDSAIVILNTENIEEDPKVKPPIKKGN</sequence>
<reference evidence="1 2" key="1">
    <citation type="submission" date="2019-05" db="EMBL/GenBank/DDBJ databases">
        <title>Chryseobacterium sp. isolated from King George Island, maritime Antarctica.</title>
        <authorList>
            <person name="Peng X."/>
        </authorList>
    </citation>
    <scope>NUCLEOTIDE SEQUENCE [LARGE SCALE GENOMIC DNA]</scope>
    <source>
        <strain evidence="1 2">7-3A</strain>
    </source>
</reference>
<accession>A0A7M2Y9C4</accession>
<keyword evidence="2" id="KW-1185">Reference proteome</keyword>
<gene>
    <name evidence="1" type="ORF">Q73A0000_10020</name>
</gene>
<proteinExistence type="predicted"/>
<name>A0A7M2Y9C4_9FLAO</name>
<evidence type="ECO:0000313" key="1">
    <source>
        <dbReference type="EMBL" id="QOW10686.1"/>
    </source>
</evidence>
<evidence type="ECO:0008006" key="3">
    <source>
        <dbReference type="Google" id="ProtNLM"/>
    </source>
</evidence>
<protein>
    <recommendedName>
        <fullName evidence="3">Lipoprotein</fullName>
    </recommendedName>
</protein>
<dbReference type="AlphaFoldDB" id="A0A7M2Y9C4"/>
<dbReference type="RefSeq" id="WP_193810850.1">
    <property type="nucleotide sequence ID" value="NZ_CP040442.1"/>
</dbReference>